<keyword evidence="5" id="KW-1185">Reference proteome</keyword>
<protein>
    <submittedName>
        <fullName evidence="4">GNAT family N-acetyltransferase</fullName>
    </submittedName>
</protein>
<evidence type="ECO:0000313" key="4">
    <source>
        <dbReference type="EMBL" id="MBC3918610.1"/>
    </source>
</evidence>
<dbReference type="SUPFAM" id="SSF55729">
    <property type="entry name" value="Acyl-CoA N-acyltransferases (Nat)"/>
    <property type="match status" value="1"/>
</dbReference>
<dbReference type="Gene3D" id="3.40.630.30">
    <property type="match status" value="1"/>
</dbReference>
<keyword evidence="2" id="KW-0012">Acyltransferase</keyword>
<accession>A0ABR6ZRV5</accession>
<name>A0ABR6ZRV5_9BURK</name>
<dbReference type="Proteomes" id="UP000650424">
    <property type="component" value="Unassembled WGS sequence"/>
</dbReference>
<evidence type="ECO:0000256" key="1">
    <source>
        <dbReference type="ARBA" id="ARBA00022679"/>
    </source>
</evidence>
<organism evidence="4 5">
    <name type="scientific">Undibacterium hunanense</name>
    <dbReference type="NCBI Taxonomy" id="2762292"/>
    <lineage>
        <taxon>Bacteria</taxon>
        <taxon>Pseudomonadati</taxon>
        <taxon>Pseudomonadota</taxon>
        <taxon>Betaproteobacteria</taxon>
        <taxon>Burkholderiales</taxon>
        <taxon>Oxalobacteraceae</taxon>
        <taxon>Undibacterium</taxon>
    </lineage>
</organism>
<dbReference type="InterPro" id="IPR050832">
    <property type="entry name" value="Bact_Acetyltransf"/>
</dbReference>
<reference evidence="4 5" key="1">
    <citation type="submission" date="2020-08" db="EMBL/GenBank/DDBJ databases">
        <title>Novel species isolated from subtropical streams in China.</title>
        <authorList>
            <person name="Lu H."/>
        </authorList>
    </citation>
    <scope>NUCLEOTIDE SEQUENCE [LARGE SCALE GENOMIC DNA]</scope>
    <source>
        <strain evidence="4 5">CY18W</strain>
    </source>
</reference>
<comment type="caution">
    <text evidence="4">The sequence shown here is derived from an EMBL/GenBank/DDBJ whole genome shotgun (WGS) entry which is preliminary data.</text>
</comment>
<dbReference type="RefSeq" id="WP_186947859.1">
    <property type="nucleotide sequence ID" value="NZ_JACOGF010000006.1"/>
</dbReference>
<gene>
    <name evidence="4" type="ORF">H8L32_14040</name>
</gene>
<sequence length="153" mass="16905">MPPILRPVVPSDYAIIANWIHDAKACARWAGPQLPYPFATADLPDLLAKPESQAFTLIDSNQTVVGFAQFWQRDEQRVHLGRIIVSPKARGLGYGRVLCDQLMQRAITATGLSIVSLRVYRDNPGALHLYSQLGFVAVEPDSNAEVLAMEYSV</sequence>
<evidence type="ECO:0000259" key="3">
    <source>
        <dbReference type="PROSITE" id="PS51186"/>
    </source>
</evidence>
<proteinExistence type="predicted"/>
<feature type="domain" description="N-acetyltransferase" evidence="3">
    <location>
        <begin position="3"/>
        <end position="153"/>
    </location>
</feature>
<dbReference type="CDD" id="cd04301">
    <property type="entry name" value="NAT_SF"/>
    <property type="match status" value="1"/>
</dbReference>
<dbReference type="InterPro" id="IPR016181">
    <property type="entry name" value="Acyl_CoA_acyltransferase"/>
</dbReference>
<dbReference type="PANTHER" id="PTHR43877">
    <property type="entry name" value="AMINOALKYLPHOSPHONATE N-ACETYLTRANSFERASE-RELATED-RELATED"/>
    <property type="match status" value="1"/>
</dbReference>
<evidence type="ECO:0000313" key="5">
    <source>
        <dbReference type="Proteomes" id="UP000650424"/>
    </source>
</evidence>
<evidence type="ECO:0000256" key="2">
    <source>
        <dbReference type="ARBA" id="ARBA00023315"/>
    </source>
</evidence>
<dbReference type="InterPro" id="IPR000182">
    <property type="entry name" value="GNAT_dom"/>
</dbReference>
<dbReference type="EMBL" id="JACOGF010000006">
    <property type="protein sequence ID" value="MBC3918610.1"/>
    <property type="molecule type" value="Genomic_DNA"/>
</dbReference>
<dbReference type="PROSITE" id="PS51186">
    <property type="entry name" value="GNAT"/>
    <property type="match status" value="1"/>
</dbReference>
<dbReference type="Pfam" id="PF00583">
    <property type="entry name" value="Acetyltransf_1"/>
    <property type="match status" value="1"/>
</dbReference>
<dbReference type="PANTHER" id="PTHR43877:SF2">
    <property type="entry name" value="AMINOALKYLPHOSPHONATE N-ACETYLTRANSFERASE-RELATED"/>
    <property type="match status" value="1"/>
</dbReference>
<keyword evidence="1" id="KW-0808">Transferase</keyword>